<accession>A0A6L5XG95</accession>
<sequence length="161" mass="17985">MMNHLRLLLALAATGVLALSASPRTKTTQSTLKNQSAKVEMLPWESNDSTSGIAPGDVTLRGYNKRASDAKETFFITNNTKHRISHVTLLLRYATLTGTMLHERTVTVPVRLRAGESQLVSIKSWDVQRLFYYYAGPKPRKMATPYKVAFRLTGYDIPVGK</sequence>
<feature type="chain" id="PRO_5027091267" evidence="1">
    <location>
        <begin position="19"/>
        <end position="161"/>
    </location>
</feature>
<organism evidence="2 3">
    <name type="scientific">Sodaliphilus pleomorphus</name>
    <dbReference type="NCBI Taxonomy" id="2606626"/>
    <lineage>
        <taxon>Bacteria</taxon>
        <taxon>Pseudomonadati</taxon>
        <taxon>Bacteroidota</taxon>
        <taxon>Bacteroidia</taxon>
        <taxon>Bacteroidales</taxon>
        <taxon>Muribaculaceae</taxon>
        <taxon>Sodaliphilus</taxon>
    </lineage>
</organism>
<comment type="caution">
    <text evidence="2">The sequence shown here is derived from an EMBL/GenBank/DDBJ whole genome shotgun (WGS) entry which is preliminary data.</text>
</comment>
<evidence type="ECO:0000313" key="3">
    <source>
        <dbReference type="Proteomes" id="UP000483362"/>
    </source>
</evidence>
<name>A0A6L5XG95_9BACT</name>
<keyword evidence="1" id="KW-0732">Signal</keyword>
<evidence type="ECO:0000313" key="2">
    <source>
        <dbReference type="EMBL" id="MSS18510.1"/>
    </source>
</evidence>
<reference evidence="2 3" key="1">
    <citation type="submission" date="2019-08" db="EMBL/GenBank/DDBJ databases">
        <title>In-depth cultivation of the pig gut microbiome towards novel bacterial diversity and tailored functional studies.</title>
        <authorList>
            <person name="Wylensek D."/>
            <person name="Hitch T.C.A."/>
            <person name="Clavel T."/>
        </authorList>
    </citation>
    <scope>NUCLEOTIDE SEQUENCE [LARGE SCALE GENOMIC DNA]</scope>
    <source>
        <strain evidence="2 3">Oil-RF-744-WCA-WT-10</strain>
    </source>
</reference>
<evidence type="ECO:0000256" key="1">
    <source>
        <dbReference type="SAM" id="SignalP"/>
    </source>
</evidence>
<feature type="signal peptide" evidence="1">
    <location>
        <begin position="1"/>
        <end position="18"/>
    </location>
</feature>
<dbReference type="Proteomes" id="UP000483362">
    <property type="component" value="Unassembled WGS sequence"/>
</dbReference>
<keyword evidence="3" id="KW-1185">Reference proteome</keyword>
<proteinExistence type="predicted"/>
<gene>
    <name evidence="2" type="ORF">FYJ29_12195</name>
</gene>
<dbReference type="AlphaFoldDB" id="A0A6L5XG95"/>
<dbReference type="EMBL" id="VULT01000023">
    <property type="protein sequence ID" value="MSS18510.1"/>
    <property type="molecule type" value="Genomic_DNA"/>
</dbReference>
<dbReference type="RefSeq" id="WP_154328415.1">
    <property type="nucleotide sequence ID" value="NZ_CP045696.1"/>
</dbReference>
<protein>
    <submittedName>
        <fullName evidence="2">Uncharacterized protein</fullName>
    </submittedName>
</protein>